<dbReference type="Gene3D" id="3.40.50.10140">
    <property type="entry name" value="Toll/interleukin-1 receptor homology (TIR) domain"/>
    <property type="match status" value="1"/>
</dbReference>
<accession>A0ABR5ZHP0</accession>
<gene>
    <name evidence="2" type="ORF">H2Y56_18560</name>
</gene>
<reference evidence="2 3" key="1">
    <citation type="submission" date="2020-07" db="EMBL/GenBank/DDBJ databases">
        <title>Characterization of Pectobacterium aroidearum strains causing soft rot on Amorphophallus konjac.</title>
        <authorList>
            <person name="Xie H."/>
        </authorList>
    </citation>
    <scope>NUCLEOTIDE SEQUENCE [LARGE SCALE GENOMIC DNA]</scope>
    <source>
        <strain evidence="2 3">MY10</strain>
    </source>
</reference>
<dbReference type="RefSeq" id="WP_181830331.1">
    <property type="nucleotide sequence ID" value="NZ_JACERI010000010.1"/>
</dbReference>
<dbReference type="Proteomes" id="UP000530038">
    <property type="component" value="Unassembled WGS sequence"/>
</dbReference>
<dbReference type="Pfam" id="PF13676">
    <property type="entry name" value="TIR_2"/>
    <property type="match status" value="1"/>
</dbReference>
<dbReference type="EMBL" id="JACERK010000011">
    <property type="protein sequence ID" value="MBA5234097.1"/>
    <property type="molecule type" value="Genomic_DNA"/>
</dbReference>
<name>A0ABR5ZHP0_9GAMM</name>
<proteinExistence type="predicted"/>
<evidence type="ECO:0000313" key="3">
    <source>
        <dbReference type="Proteomes" id="UP000530038"/>
    </source>
</evidence>
<dbReference type="InterPro" id="IPR000157">
    <property type="entry name" value="TIR_dom"/>
</dbReference>
<keyword evidence="3" id="KW-1185">Reference proteome</keyword>
<evidence type="ECO:0000259" key="1">
    <source>
        <dbReference type="PROSITE" id="PS50104"/>
    </source>
</evidence>
<feature type="domain" description="TIR" evidence="1">
    <location>
        <begin position="137"/>
        <end position="270"/>
    </location>
</feature>
<dbReference type="SUPFAM" id="SSF52200">
    <property type="entry name" value="Toll/Interleukin receptor TIR domain"/>
    <property type="match status" value="1"/>
</dbReference>
<dbReference type="PROSITE" id="PS50104">
    <property type="entry name" value="TIR"/>
    <property type="match status" value="1"/>
</dbReference>
<organism evidence="2 3">
    <name type="scientific">Pectobacterium aroidearum</name>
    <dbReference type="NCBI Taxonomy" id="1201031"/>
    <lineage>
        <taxon>Bacteria</taxon>
        <taxon>Pseudomonadati</taxon>
        <taxon>Pseudomonadota</taxon>
        <taxon>Gammaproteobacteria</taxon>
        <taxon>Enterobacterales</taxon>
        <taxon>Pectobacteriaceae</taxon>
        <taxon>Pectobacterium</taxon>
    </lineage>
</organism>
<sequence>MFNILISANKTAWETESWMQISKERFKEYSGYECEDISLENPSDLKSLEKLQTFLLYENGVENESKKIRVGHMRDIKIRGPNVCFRFSENGYIPSENLEDLQNGLRISRGEMGRTHWAIKDGSVPQNIMAKVQHTPKAYDVVLSFAGEDRAYVAQVADYLESKGVDAFYDEYETTTLWGKDLVEHLESVYRRQGRFCIMFISKHYAEKMWTRHERKSALSRAIEERTEYVLPVRFDDTEIPGLLPTIGYLDLRQRSPEYLGERILEKLGR</sequence>
<evidence type="ECO:0000313" key="2">
    <source>
        <dbReference type="EMBL" id="MBA5234097.1"/>
    </source>
</evidence>
<comment type="caution">
    <text evidence="2">The sequence shown here is derived from an EMBL/GenBank/DDBJ whole genome shotgun (WGS) entry which is preliminary data.</text>
</comment>
<protein>
    <submittedName>
        <fullName evidence="2">TIR domain-containing protein</fullName>
    </submittedName>
</protein>
<dbReference type="SMART" id="SM00255">
    <property type="entry name" value="TIR"/>
    <property type="match status" value="1"/>
</dbReference>
<dbReference type="InterPro" id="IPR035897">
    <property type="entry name" value="Toll_tir_struct_dom_sf"/>
</dbReference>